<dbReference type="PANTHER" id="PTHR48016">
    <property type="entry name" value="MAP KINASE KINASE KINASE SSK2-RELATED-RELATED"/>
    <property type="match status" value="1"/>
</dbReference>
<dbReference type="PANTHER" id="PTHR48016:SF5">
    <property type="entry name" value="MITOGEN-ACTIVATED PROTEIN KINASE KINASE KINASE 5"/>
    <property type="match status" value="1"/>
</dbReference>
<feature type="domain" description="Protein kinase" evidence="11">
    <location>
        <begin position="133"/>
        <end position="319"/>
    </location>
</feature>
<evidence type="ECO:0000313" key="13">
    <source>
        <dbReference type="Proteomes" id="UP000215914"/>
    </source>
</evidence>
<dbReference type="InterPro" id="IPR000719">
    <property type="entry name" value="Prot_kinase_dom"/>
</dbReference>
<evidence type="ECO:0000256" key="9">
    <source>
        <dbReference type="PROSITE-ProRule" id="PRU10141"/>
    </source>
</evidence>
<accession>A0A9K3MXH6</accession>
<dbReference type="InterPro" id="IPR017441">
    <property type="entry name" value="Protein_kinase_ATP_BS"/>
</dbReference>
<evidence type="ECO:0000259" key="11">
    <source>
        <dbReference type="PROSITE" id="PS50011"/>
    </source>
</evidence>
<proteinExistence type="inferred from homology"/>
<dbReference type="InterPro" id="IPR050538">
    <property type="entry name" value="MAP_kinase_kinase_kinase"/>
</dbReference>
<dbReference type="Proteomes" id="UP000215914">
    <property type="component" value="Unassembled WGS sequence"/>
</dbReference>
<protein>
    <recommendedName>
        <fullName evidence="2">mitogen-activated protein kinase kinase kinase</fullName>
        <ecNumber evidence="2">2.7.11.25</ecNumber>
    </recommendedName>
</protein>
<evidence type="ECO:0000256" key="8">
    <source>
        <dbReference type="ARBA" id="ARBA00048329"/>
    </source>
</evidence>
<keyword evidence="3 12" id="KW-0808">Transferase</keyword>
<evidence type="ECO:0000256" key="1">
    <source>
        <dbReference type="ARBA" id="ARBA00006529"/>
    </source>
</evidence>
<dbReference type="GO" id="GO:0004709">
    <property type="term" value="F:MAP kinase kinase kinase activity"/>
    <property type="evidence" value="ECO:0000318"/>
    <property type="project" value="GO_Central"/>
</dbReference>
<dbReference type="Pfam" id="PF00069">
    <property type="entry name" value="Pkinase"/>
    <property type="match status" value="1"/>
</dbReference>
<dbReference type="GO" id="GO:0000165">
    <property type="term" value="P:MAPK cascade"/>
    <property type="evidence" value="ECO:0000318"/>
    <property type="project" value="GO_Central"/>
</dbReference>
<dbReference type="PROSITE" id="PS00107">
    <property type="entry name" value="PROTEIN_KINASE_ATP"/>
    <property type="match status" value="1"/>
</dbReference>
<comment type="caution">
    <text evidence="12">The sequence shown here is derived from an EMBL/GenBank/DDBJ whole genome shotgun (WGS) entry which is preliminary data.</text>
</comment>
<keyword evidence="13" id="KW-1185">Reference proteome</keyword>
<dbReference type="InterPro" id="IPR011009">
    <property type="entry name" value="Kinase-like_dom_sf"/>
</dbReference>
<evidence type="ECO:0000256" key="5">
    <source>
        <dbReference type="ARBA" id="ARBA00022777"/>
    </source>
</evidence>
<reference evidence="12" key="1">
    <citation type="journal article" date="2017" name="Nature">
        <title>The sunflower genome provides insights into oil metabolism, flowering and Asterid evolution.</title>
        <authorList>
            <person name="Badouin H."/>
            <person name="Gouzy J."/>
            <person name="Grassa C.J."/>
            <person name="Murat F."/>
            <person name="Staton S.E."/>
            <person name="Cottret L."/>
            <person name="Lelandais-Briere C."/>
            <person name="Owens G.L."/>
            <person name="Carrere S."/>
            <person name="Mayjonade B."/>
            <person name="Legrand L."/>
            <person name="Gill N."/>
            <person name="Kane N.C."/>
            <person name="Bowers J.E."/>
            <person name="Hubner S."/>
            <person name="Bellec A."/>
            <person name="Berard A."/>
            <person name="Berges H."/>
            <person name="Blanchet N."/>
            <person name="Boniface M.C."/>
            <person name="Brunel D."/>
            <person name="Catrice O."/>
            <person name="Chaidir N."/>
            <person name="Claudel C."/>
            <person name="Donnadieu C."/>
            <person name="Faraut T."/>
            <person name="Fievet G."/>
            <person name="Helmstetter N."/>
            <person name="King M."/>
            <person name="Knapp S.J."/>
            <person name="Lai Z."/>
            <person name="Le Paslier M.C."/>
            <person name="Lippi Y."/>
            <person name="Lorenzon L."/>
            <person name="Mandel J.R."/>
            <person name="Marage G."/>
            <person name="Marchand G."/>
            <person name="Marquand E."/>
            <person name="Bret-Mestries E."/>
            <person name="Morien E."/>
            <person name="Nambeesan S."/>
            <person name="Nguyen T."/>
            <person name="Pegot-Espagnet P."/>
            <person name="Pouilly N."/>
            <person name="Raftis F."/>
            <person name="Sallet E."/>
            <person name="Schiex T."/>
            <person name="Thomas J."/>
            <person name="Vandecasteele C."/>
            <person name="Vares D."/>
            <person name="Vear F."/>
            <person name="Vautrin S."/>
            <person name="Crespi M."/>
            <person name="Mangin B."/>
            <person name="Burke J.M."/>
            <person name="Salse J."/>
            <person name="Munos S."/>
            <person name="Vincourt P."/>
            <person name="Rieseberg L.H."/>
            <person name="Langlade N.B."/>
        </authorList>
    </citation>
    <scope>NUCLEOTIDE SEQUENCE</scope>
    <source>
        <tissue evidence="12">Leaves</tissue>
    </source>
</reference>
<feature type="region of interest" description="Disordered" evidence="10">
    <location>
        <begin position="111"/>
        <end position="130"/>
    </location>
</feature>
<organism evidence="12 13">
    <name type="scientific">Helianthus annuus</name>
    <name type="common">Common sunflower</name>
    <dbReference type="NCBI Taxonomy" id="4232"/>
    <lineage>
        <taxon>Eukaryota</taxon>
        <taxon>Viridiplantae</taxon>
        <taxon>Streptophyta</taxon>
        <taxon>Embryophyta</taxon>
        <taxon>Tracheophyta</taxon>
        <taxon>Spermatophyta</taxon>
        <taxon>Magnoliopsida</taxon>
        <taxon>eudicotyledons</taxon>
        <taxon>Gunneridae</taxon>
        <taxon>Pentapetalae</taxon>
        <taxon>asterids</taxon>
        <taxon>campanulids</taxon>
        <taxon>Asterales</taxon>
        <taxon>Asteraceae</taxon>
        <taxon>Asteroideae</taxon>
        <taxon>Heliantheae alliance</taxon>
        <taxon>Heliantheae</taxon>
        <taxon>Helianthus</taxon>
    </lineage>
</organism>
<comment type="similarity">
    <text evidence="1">Belongs to the protein kinase superfamily. STE Ser/Thr protein kinase family. MAP kinase kinase kinase subfamily.</text>
</comment>
<evidence type="ECO:0000313" key="12">
    <source>
        <dbReference type="EMBL" id="KAF5779360.1"/>
    </source>
</evidence>
<evidence type="ECO:0000256" key="3">
    <source>
        <dbReference type="ARBA" id="ARBA00022679"/>
    </source>
</evidence>
<dbReference type="AlphaFoldDB" id="A0A9K3MXH6"/>
<dbReference type="SUPFAM" id="SSF56112">
    <property type="entry name" value="Protein kinase-like (PK-like)"/>
    <property type="match status" value="1"/>
</dbReference>
<evidence type="ECO:0000256" key="4">
    <source>
        <dbReference type="ARBA" id="ARBA00022741"/>
    </source>
</evidence>
<dbReference type="SMART" id="SM00220">
    <property type="entry name" value="S_TKc"/>
    <property type="match status" value="1"/>
</dbReference>
<dbReference type="GO" id="GO:0005737">
    <property type="term" value="C:cytoplasm"/>
    <property type="evidence" value="ECO:0000318"/>
    <property type="project" value="GO_Central"/>
</dbReference>
<dbReference type="PROSITE" id="PS50011">
    <property type="entry name" value="PROTEIN_KINASE_DOM"/>
    <property type="match status" value="1"/>
</dbReference>
<evidence type="ECO:0000256" key="7">
    <source>
        <dbReference type="ARBA" id="ARBA00047559"/>
    </source>
</evidence>
<comment type="catalytic activity">
    <reaction evidence="7">
        <text>L-threonyl-[protein] + ATP = O-phospho-L-threonyl-[protein] + ADP + H(+)</text>
        <dbReference type="Rhea" id="RHEA:46608"/>
        <dbReference type="Rhea" id="RHEA-COMP:11060"/>
        <dbReference type="Rhea" id="RHEA-COMP:11605"/>
        <dbReference type="ChEBI" id="CHEBI:15378"/>
        <dbReference type="ChEBI" id="CHEBI:30013"/>
        <dbReference type="ChEBI" id="CHEBI:30616"/>
        <dbReference type="ChEBI" id="CHEBI:61977"/>
        <dbReference type="ChEBI" id="CHEBI:456216"/>
        <dbReference type="EC" id="2.7.11.25"/>
    </reaction>
</comment>
<dbReference type="EMBL" id="MNCJ02000327">
    <property type="protein sequence ID" value="KAF5779360.1"/>
    <property type="molecule type" value="Genomic_DNA"/>
</dbReference>
<dbReference type="GO" id="GO:0005524">
    <property type="term" value="F:ATP binding"/>
    <property type="evidence" value="ECO:0007669"/>
    <property type="project" value="UniProtKB-UniRule"/>
</dbReference>
<keyword evidence="5 12" id="KW-0418">Kinase</keyword>
<evidence type="ECO:0000256" key="6">
    <source>
        <dbReference type="ARBA" id="ARBA00022840"/>
    </source>
</evidence>
<name>A0A9K3MXH6_HELAN</name>
<gene>
    <name evidence="12" type="ORF">HanXRQr2_Chr12g0558491</name>
</gene>
<comment type="catalytic activity">
    <reaction evidence="8">
        <text>L-seryl-[protein] + ATP = O-phospho-L-seryl-[protein] + ADP + H(+)</text>
        <dbReference type="Rhea" id="RHEA:17989"/>
        <dbReference type="Rhea" id="RHEA-COMP:9863"/>
        <dbReference type="Rhea" id="RHEA-COMP:11604"/>
        <dbReference type="ChEBI" id="CHEBI:15378"/>
        <dbReference type="ChEBI" id="CHEBI:29999"/>
        <dbReference type="ChEBI" id="CHEBI:30616"/>
        <dbReference type="ChEBI" id="CHEBI:83421"/>
        <dbReference type="ChEBI" id="CHEBI:456216"/>
        <dbReference type="EC" id="2.7.11.25"/>
    </reaction>
</comment>
<reference evidence="12" key="2">
    <citation type="submission" date="2020-06" db="EMBL/GenBank/DDBJ databases">
        <title>Helianthus annuus Genome sequencing and assembly Release 2.</title>
        <authorList>
            <person name="Gouzy J."/>
            <person name="Langlade N."/>
            <person name="Munos S."/>
        </authorList>
    </citation>
    <scope>NUCLEOTIDE SEQUENCE</scope>
    <source>
        <tissue evidence="12">Leaves</tissue>
    </source>
</reference>
<dbReference type="Gramene" id="mRNA:HanXRQr2_Chr12g0558491">
    <property type="protein sequence ID" value="mRNA:HanXRQr2_Chr12g0558491"/>
    <property type="gene ID" value="HanXRQr2_Chr12g0558491"/>
</dbReference>
<evidence type="ECO:0000256" key="10">
    <source>
        <dbReference type="SAM" id="MobiDB-lite"/>
    </source>
</evidence>
<evidence type="ECO:0000256" key="2">
    <source>
        <dbReference type="ARBA" id="ARBA00012406"/>
    </source>
</evidence>
<keyword evidence="6 9" id="KW-0067">ATP-binding</keyword>
<feature type="binding site" evidence="9">
    <location>
        <position position="162"/>
    </location>
    <ligand>
        <name>ATP</name>
        <dbReference type="ChEBI" id="CHEBI:30616"/>
    </ligand>
</feature>
<dbReference type="EC" id="2.7.11.25" evidence="2"/>
<sequence length="319" mass="35627">MIISSAINHISHFSIAIQDRSKNTGHKLSSLRYQGFKHGETVHPTTTPVSRQVGVVYHYQTIPQRSMHNSDGSSVHSPYFKFPLHEKLPISRPDRSQATVAIVHPLPLPPGAAGRSPFPSPNTAINKRKQTRWKKGKLIGRGTFGSVYVGSDRETGALCAMKEVEMLLDDPKSMECINQLKQEIDVLSQLKHPNIVQYYGSEIVEDRFYVYLEYVLPGSINKYARDHCGGMTESIVRSFTRHIVSGLVYLHSKMTIHRDIKGANLLVDANGVVKLADFGMAKHVKILARHIIVFICLTPRLQHAHIMYICMGPRGGGGK</sequence>
<keyword evidence="4 9" id="KW-0547">Nucleotide-binding</keyword>
<dbReference type="Gene3D" id="1.10.510.10">
    <property type="entry name" value="Transferase(Phosphotransferase) domain 1"/>
    <property type="match status" value="1"/>
</dbReference>